<dbReference type="PRINTS" id="PR00320">
    <property type="entry name" value="GPROTEINBRPT"/>
</dbReference>
<dbReference type="GO" id="GO:0048854">
    <property type="term" value="P:brain morphogenesis"/>
    <property type="evidence" value="ECO:0007669"/>
    <property type="project" value="UniProtKB-ARBA"/>
</dbReference>
<dbReference type="PROSITE" id="PS50896">
    <property type="entry name" value="LISH"/>
    <property type="match status" value="1"/>
</dbReference>
<dbReference type="InterPro" id="IPR017252">
    <property type="entry name" value="Dynein_regulator_LIS1"/>
</dbReference>
<dbReference type="GO" id="GO:0048312">
    <property type="term" value="P:intracellular distribution of mitochondria"/>
    <property type="evidence" value="ECO:0007669"/>
    <property type="project" value="TreeGrafter"/>
</dbReference>
<feature type="repeat" description="WD" evidence="16">
    <location>
        <begin position="1927"/>
        <end position="1961"/>
    </location>
</feature>
<keyword evidence="12" id="KW-0175">Coiled coil</keyword>
<evidence type="ECO:0000313" key="20">
    <source>
        <dbReference type="Proteomes" id="UP001239994"/>
    </source>
</evidence>
<dbReference type="SMART" id="SM00320">
    <property type="entry name" value="WD40"/>
    <property type="match status" value="7"/>
</dbReference>
<dbReference type="InterPro" id="IPR033646">
    <property type="entry name" value="CLU-central"/>
</dbReference>
<keyword evidence="13" id="KW-0206">Cytoskeleton</keyword>
<comment type="caution">
    <text evidence="19">The sequence shown here is derived from an EMBL/GenBank/DDBJ whole genome shotgun (WGS) entry which is preliminary data.</text>
</comment>
<feature type="repeat" description="WD" evidence="16">
    <location>
        <begin position="1781"/>
        <end position="1812"/>
    </location>
</feature>
<dbReference type="CDD" id="cd00200">
    <property type="entry name" value="WD40"/>
    <property type="match status" value="1"/>
</dbReference>
<evidence type="ECO:0000256" key="12">
    <source>
        <dbReference type="ARBA" id="ARBA00023054"/>
    </source>
</evidence>
<evidence type="ECO:0000313" key="19">
    <source>
        <dbReference type="EMBL" id="KAK1788065.1"/>
    </source>
</evidence>
<dbReference type="Gene3D" id="3.30.2280.10">
    <property type="entry name" value="Hypothetical protein (hspc210)"/>
    <property type="match status" value="1"/>
</dbReference>
<dbReference type="FunFam" id="3.30.2280.10:FF:000002">
    <property type="entry name" value="Clustered mitochondria protein homolog"/>
    <property type="match status" value="1"/>
</dbReference>
<evidence type="ECO:0000256" key="7">
    <source>
        <dbReference type="ARBA" id="ARBA00022701"/>
    </source>
</evidence>
<evidence type="ECO:0000256" key="14">
    <source>
        <dbReference type="ARBA" id="ARBA00023306"/>
    </source>
</evidence>
<evidence type="ECO:0000256" key="16">
    <source>
        <dbReference type="PROSITE-ProRule" id="PRU00221"/>
    </source>
</evidence>
<dbReference type="HAMAP" id="MF_03141">
    <property type="entry name" value="lis1"/>
    <property type="match status" value="1"/>
</dbReference>
<keyword evidence="9" id="KW-0498">Mitosis</keyword>
<dbReference type="SUPFAM" id="SSF48452">
    <property type="entry name" value="TPR-like"/>
    <property type="match status" value="1"/>
</dbReference>
<dbReference type="Pfam" id="PF00400">
    <property type="entry name" value="WD40"/>
    <property type="match status" value="7"/>
</dbReference>
<dbReference type="PROSITE" id="PS00678">
    <property type="entry name" value="WD_REPEATS_1"/>
    <property type="match status" value="4"/>
</dbReference>
<feature type="repeat" description="WD" evidence="16">
    <location>
        <begin position="1655"/>
        <end position="1696"/>
    </location>
</feature>
<dbReference type="SUPFAM" id="SSF109925">
    <property type="entry name" value="Lissencephaly-1 protein (Lis-1, PAF-AH alpha) N-terminal domain"/>
    <property type="match status" value="1"/>
</dbReference>
<dbReference type="PANTHER" id="PTHR12601:SF10">
    <property type="entry name" value="CLUSTERED MITOCHONDRIA PROTEIN HOMOLOG"/>
    <property type="match status" value="1"/>
</dbReference>
<dbReference type="InterPro" id="IPR015943">
    <property type="entry name" value="WD40/YVTN_repeat-like_dom_sf"/>
</dbReference>
<dbReference type="GO" id="GO:0005874">
    <property type="term" value="C:microtubule"/>
    <property type="evidence" value="ECO:0007669"/>
    <property type="project" value="UniProtKB-KW"/>
</dbReference>
<evidence type="ECO:0000256" key="15">
    <source>
        <dbReference type="ARBA" id="ARBA00046915"/>
    </source>
</evidence>
<dbReference type="PANTHER" id="PTHR12601">
    <property type="entry name" value="EUKARYOTIC TRANSLATION INITIATION FACTOR 3 SUBUNIT EIF-3"/>
    <property type="match status" value="1"/>
</dbReference>
<evidence type="ECO:0000256" key="6">
    <source>
        <dbReference type="ARBA" id="ARBA00022618"/>
    </source>
</evidence>
<keyword evidence="3" id="KW-0217">Developmental protein</keyword>
<dbReference type="PROSITE" id="PS51823">
    <property type="entry name" value="CLU"/>
    <property type="match status" value="1"/>
</dbReference>
<keyword evidence="11" id="KW-0524">Neurogenesis</keyword>
<keyword evidence="2" id="KW-0813">Transport</keyword>
<dbReference type="SUPFAM" id="SSF50978">
    <property type="entry name" value="WD40 repeat-like"/>
    <property type="match status" value="1"/>
</dbReference>
<keyword evidence="14" id="KW-0131">Cell cycle</keyword>
<dbReference type="GO" id="GO:0005737">
    <property type="term" value="C:cytoplasm"/>
    <property type="evidence" value="ECO:0007669"/>
    <property type="project" value="TreeGrafter"/>
</dbReference>
<dbReference type="GO" id="GO:0003729">
    <property type="term" value="F:mRNA binding"/>
    <property type="evidence" value="ECO:0007669"/>
    <property type="project" value="TreeGrafter"/>
</dbReference>
<dbReference type="InterPro" id="IPR027523">
    <property type="entry name" value="CLU_prot"/>
</dbReference>
<evidence type="ECO:0000256" key="2">
    <source>
        <dbReference type="ARBA" id="ARBA00022448"/>
    </source>
</evidence>
<dbReference type="CDD" id="cd15466">
    <property type="entry name" value="CLU-central"/>
    <property type="match status" value="1"/>
</dbReference>
<dbReference type="Proteomes" id="UP001239994">
    <property type="component" value="Unassembled WGS sequence"/>
</dbReference>
<dbReference type="InterPro" id="IPR056795">
    <property type="entry name" value="PAC1-like_LisH-like_dom"/>
</dbReference>
<dbReference type="Gene3D" id="1.20.960.30">
    <property type="match status" value="1"/>
</dbReference>
<keyword evidence="6" id="KW-0132">Cell division</keyword>
<keyword evidence="4" id="KW-0963">Cytoplasm</keyword>
<dbReference type="InterPro" id="IPR028275">
    <property type="entry name" value="CLU_N"/>
</dbReference>
<dbReference type="InterPro" id="IPR001680">
    <property type="entry name" value="WD40_rpt"/>
</dbReference>
<feature type="domain" description="Clu" evidence="18">
    <location>
        <begin position="691"/>
        <end position="941"/>
    </location>
</feature>
<dbReference type="InterPro" id="IPR020472">
    <property type="entry name" value="WD40_PAC1"/>
</dbReference>
<dbReference type="InterPro" id="IPR037190">
    <property type="entry name" value="LIS1_N"/>
</dbReference>
<comment type="subunit">
    <text evidence="15">Can self-associate. Component of the cytosolic PAF-AH (I) heterotetrameric enzyme, which is composed of PAFAH1B1 (beta), PAFAH1B2 (alpha2) and PAFAH1B3 (alpha1) subunits. The catalytic activity of the enzyme resides in the alpha1 (PAFAH1B3) and alpha2 (PAFAH1B2) subunits, whereas the beta subunit (PAFAH1B1) has regulatory activity. Trimer formation is not essential for the catalytic activity. Interacts with dynein, dynactin, nde1 and ndel1.</text>
</comment>
<dbReference type="InterPro" id="IPR019775">
    <property type="entry name" value="WD40_repeat_CS"/>
</dbReference>
<dbReference type="PROSITE" id="PS50294">
    <property type="entry name" value="WD_REPEATS_REGION"/>
    <property type="match status" value="6"/>
</dbReference>
<feature type="repeat" description="WD" evidence="16">
    <location>
        <begin position="1885"/>
        <end position="1926"/>
    </location>
</feature>
<keyword evidence="8" id="KW-0677">Repeat</keyword>
<evidence type="ECO:0000256" key="1">
    <source>
        <dbReference type="ARBA" id="ARBA00004245"/>
    </source>
</evidence>
<dbReference type="EMBL" id="JAROKS010000023">
    <property type="protein sequence ID" value="KAK1788065.1"/>
    <property type="molecule type" value="Genomic_DNA"/>
</dbReference>
<feature type="region of interest" description="Disordered" evidence="17">
    <location>
        <begin position="1"/>
        <end position="30"/>
    </location>
</feature>
<organism evidence="19 20">
    <name type="scientific">Electrophorus voltai</name>
    <dbReference type="NCBI Taxonomy" id="2609070"/>
    <lineage>
        <taxon>Eukaryota</taxon>
        <taxon>Metazoa</taxon>
        <taxon>Chordata</taxon>
        <taxon>Craniata</taxon>
        <taxon>Vertebrata</taxon>
        <taxon>Euteleostomi</taxon>
        <taxon>Actinopterygii</taxon>
        <taxon>Neopterygii</taxon>
        <taxon>Teleostei</taxon>
        <taxon>Ostariophysi</taxon>
        <taxon>Gymnotiformes</taxon>
        <taxon>Gymnotoidei</taxon>
        <taxon>Gymnotidae</taxon>
        <taxon>Electrophorus</taxon>
    </lineage>
</organism>
<evidence type="ECO:0000256" key="13">
    <source>
        <dbReference type="ARBA" id="ARBA00023212"/>
    </source>
</evidence>
<evidence type="ECO:0000256" key="9">
    <source>
        <dbReference type="ARBA" id="ARBA00022776"/>
    </source>
</evidence>
<protein>
    <recommendedName>
        <fullName evidence="18">Clu domain-containing protein</fullName>
    </recommendedName>
</protein>
<evidence type="ECO:0000256" key="4">
    <source>
        <dbReference type="ARBA" id="ARBA00022490"/>
    </source>
</evidence>
<dbReference type="GO" id="GO:0030154">
    <property type="term" value="P:cell differentiation"/>
    <property type="evidence" value="ECO:0007669"/>
    <property type="project" value="UniProtKB-KW"/>
</dbReference>
<name>A0AAD8YVW2_9TELE</name>
<dbReference type="Pfam" id="PF13424">
    <property type="entry name" value="TPR_12"/>
    <property type="match status" value="2"/>
</dbReference>
<feature type="non-terminal residue" evidence="19">
    <location>
        <position position="1"/>
    </location>
</feature>
<accession>A0AAD8YVW2</accession>
<reference evidence="19" key="1">
    <citation type="submission" date="2023-03" db="EMBL/GenBank/DDBJ databases">
        <title>Electrophorus voltai genome.</title>
        <authorList>
            <person name="Bian C."/>
        </authorList>
    </citation>
    <scope>NUCLEOTIDE SEQUENCE</scope>
    <source>
        <strain evidence="19">CB-2022</strain>
        <tissue evidence="19">Muscle</tissue>
    </source>
</reference>
<proteinExistence type="inferred from homology"/>
<keyword evidence="10" id="KW-0221">Differentiation</keyword>
<dbReference type="FunFam" id="1.20.960.30:FF:000002">
    <property type="entry name" value="Platelet-activating factor acetylhydrolase ib"/>
    <property type="match status" value="1"/>
</dbReference>
<evidence type="ECO:0000256" key="10">
    <source>
        <dbReference type="ARBA" id="ARBA00022782"/>
    </source>
</evidence>
<evidence type="ECO:0000259" key="18">
    <source>
        <dbReference type="PROSITE" id="PS51823"/>
    </source>
</evidence>
<dbReference type="SUPFAM" id="SSF103107">
    <property type="entry name" value="Hypothetical protein c14orf129, hspc210"/>
    <property type="match status" value="1"/>
</dbReference>
<dbReference type="Pfam" id="PF13236">
    <property type="entry name" value="CLU"/>
    <property type="match status" value="1"/>
</dbReference>
<evidence type="ECO:0000256" key="17">
    <source>
        <dbReference type="SAM" id="MobiDB-lite"/>
    </source>
</evidence>
<feature type="repeat" description="WD" evidence="16">
    <location>
        <begin position="1859"/>
        <end position="1884"/>
    </location>
</feature>
<dbReference type="InterPro" id="IPR023231">
    <property type="entry name" value="GSKIP_dom_sf"/>
</dbReference>
<dbReference type="PROSITE" id="PS50082">
    <property type="entry name" value="WD_REPEATS_2"/>
    <property type="match status" value="7"/>
</dbReference>
<dbReference type="FunFam" id="2.130.10.10:FF:000038">
    <property type="entry name" value="Lissencephaly-1 homolog B"/>
    <property type="match status" value="1"/>
</dbReference>
<comment type="subcellular location">
    <subcellularLocation>
        <location evidence="1">Cytoplasm</location>
        <location evidence="1">Cytoskeleton</location>
    </subcellularLocation>
</comment>
<feature type="repeat" description="WD" evidence="16">
    <location>
        <begin position="1739"/>
        <end position="1780"/>
    </location>
</feature>
<dbReference type="Pfam" id="PF24951">
    <property type="entry name" value="LisH_PAC1"/>
    <property type="match status" value="1"/>
</dbReference>
<dbReference type="FunFam" id="1.25.40.10:FF:000099">
    <property type="entry name" value="Clustered mitochondria protein homolog"/>
    <property type="match status" value="1"/>
</dbReference>
<dbReference type="GO" id="GO:0051301">
    <property type="term" value="P:cell division"/>
    <property type="evidence" value="ECO:0007669"/>
    <property type="project" value="UniProtKB-KW"/>
</dbReference>
<dbReference type="InterPro" id="IPR036322">
    <property type="entry name" value="WD40_repeat_dom_sf"/>
</dbReference>
<dbReference type="Gene3D" id="1.25.40.10">
    <property type="entry name" value="Tetratricopeptide repeat domain"/>
    <property type="match status" value="1"/>
</dbReference>
<feature type="compositionally biased region" description="Polar residues" evidence="17">
    <location>
        <begin position="10"/>
        <end position="27"/>
    </location>
</feature>
<evidence type="ECO:0000256" key="5">
    <source>
        <dbReference type="ARBA" id="ARBA00022574"/>
    </source>
</evidence>
<dbReference type="InterPro" id="IPR011990">
    <property type="entry name" value="TPR-like_helical_dom_sf"/>
</dbReference>
<dbReference type="Pfam" id="PF12807">
    <property type="entry name" value="eIF3_p135"/>
    <property type="match status" value="2"/>
</dbReference>
<sequence length="1961" mass="219949">TEEGSPLLSWENSNTESLSPSRTSTDMLDSPALDQGHLLYPDIVLSSNLRAAQYREGVTQQQELMLEARGQNQWRREGKGENHEELAGEEDIEGMPSTNIIQQEFQYLDRNQLCTTENEWPLLSSFHSWPTEQSNIDSSTSQTLIYTQGLGTGIWKSSLCQGAQLLAQGYGRNGLIISEPQPTGTSSTSSQGKVVKDATKTTFDATQAGEIGIHNEQRERGATQSAKGIEQIELNLAHRDPSLAQKWETTQTGEDITQMAKAMNQTGRTLAEMEEPGLAIHQDVIELSFVLEGKNGPNSDMLQLEKAQAKENVGQTEGNAVQIRQEINASLRQQGAKKTALAMDQGSEQFTLFVVDKLFLDTPNMTDRALSDQEMLELDSYGDKAQQEDPAALEPDASDDMGFTIKIQAPGIEPTDFQVSPLAMVQEIKQVLMDHEETCHRTCFSLQLEGNTLDNFSYLKAITSLQEGSLLKIVEEPYTVREVRIHLRHIRDLLKSMDPTDAYNGMEGSSLTFLRFFSEEHIEESSRVSKRGDELKLFNCSPPEYILPGAKECLLRPLQPQTKNLKPTECLKVLTTSNWNPPPGNRKMHGDLMYLNIVTMEDRHFSITASTRGFYLNQSTTYRFNPKPANPSLLSHSLMELLSQISPIFKKNLSALLKKRTSTHPFERIATPFQVFSWTAPALDHAMDCVRAEDASPSCLAYEEHVPGQIRDWNEELQSTRELSRKSLKDRLLRDRAIFKASMSFSQNANSDFVSIATKGAMAVVDGDVMPINPGEEPCNQMYIWNSILFSLGFDTREHYQALGGEAAAHAASAVDLCGVRAYSTVDADGLYVLGTVVVDYRGYRVTAQSIVPGILECGQEQAVTYGSTDFGKTVISDETYLKLLEKPSKHLRVQRHHVLNEDNMAVELCSSVQCKGIVGNDGRHYILDLLFTFPPDLNFLPVEGEELNPECQLLGFPQQHPHRLAYLRQEMTEAFVKHRNADIFFNPNIFSPDKTRIIVYLHISVLDPEYIHIPGVRFPVESSKDIQEQKQLLKDAAAFLISNQIPALIQSCLDHTSMPMDGGTLTEALHQHGINVRYLGTVLEYIEKSPQKLRLDHIYAVEPSALSASVSHFLNCFLSSSPDGLGPQQVDGLAAKRRSRRRRSRGSVGGAMTTWAVMTSSDLWRTIQAETMEYYHYCLPCGNVEQAVGRCGLQRLTLLREHSIKTGIQHKPVFTEEDILNIFPVLKHISPKASDGLCLLHCGQAKVQQGSLKEGCELISQALGLFTNVYGALHHDVCTCLRLLGRIHYILGEYAEALSHQQRAVLISERVLGIEHPNTIREYKHLGLYCFAGGRAATAVRLLYRARYLILLVCGEDHPEMALLDSPLSPVQSKIGLMLYSMLECDLALSFLGNALAMTSKYHGPTSLKLAHSHHLMAKVFESKGEFRSALRHEKERYMIYRNQVGESHEKTCESSEYLKHLTNQAVILQRTMNMICKNNSEASIASLKLIAPRRLWIMEQLNLVTGIVLIPLRCLSHLIPSYEGSPSVLRTIHRLPARGRDSAPTHTATMVLSQRQRDELNRAIADYLRSNGYEEAYSVFKKEAELDMNEELDKKYAGLLEKKWTSVIRLQKKVMELESKLNEAKEEITLGGPVGQKRDPKEWIPRPPEKYALSGHRSPVTRVIFHPVFSIMVSASEDATIKVWDYEAGDFERTLKGHTDSVQDISFDQTGKLLASCSADMTIKLWDFQGFECIRTMHGHDHNVSSVAIMPNGDHIVSASRDKTIKMWEVATGYCVKTFTGHREWVRMVRPNQDGTLLASCSNDQTVRVWVTATKECKAELREHEHVVECISWAPDSAHPTILEATGSENKKSGKPGPFLLSGSRDKTIKMWDVSTGMCLMTLVGHDNWVRGVLFHPGGKFVVSCADDKTLRIWDYKNKRCMKTLSAHEHFVTSLDFHKTSPYVVTGSVDQTVKVWECR</sequence>
<evidence type="ECO:0000256" key="8">
    <source>
        <dbReference type="ARBA" id="ARBA00022737"/>
    </source>
</evidence>
<dbReference type="Pfam" id="PF15044">
    <property type="entry name" value="CLU_N"/>
    <property type="match status" value="1"/>
</dbReference>
<keyword evidence="20" id="KW-1185">Reference proteome</keyword>
<gene>
    <name evidence="19" type="ORF">P4O66_016542</name>
</gene>
<keyword evidence="7" id="KW-0493">Microtubule</keyword>
<feature type="repeat" description="WD" evidence="16">
    <location>
        <begin position="1697"/>
        <end position="1738"/>
    </location>
</feature>
<keyword evidence="5 16" id="KW-0853">WD repeat</keyword>
<dbReference type="InterPro" id="IPR025697">
    <property type="entry name" value="CLU_dom"/>
</dbReference>
<dbReference type="SMART" id="SM00667">
    <property type="entry name" value="LisH"/>
    <property type="match status" value="1"/>
</dbReference>
<evidence type="ECO:0000256" key="3">
    <source>
        <dbReference type="ARBA" id="ARBA00022473"/>
    </source>
</evidence>
<evidence type="ECO:0000256" key="11">
    <source>
        <dbReference type="ARBA" id="ARBA00022902"/>
    </source>
</evidence>
<dbReference type="InterPro" id="IPR006594">
    <property type="entry name" value="LisH"/>
</dbReference>
<dbReference type="Gene3D" id="2.130.10.10">
    <property type="entry name" value="YVTN repeat-like/Quinoprotein amine dehydrogenase"/>
    <property type="match status" value="1"/>
</dbReference>